<name>A0A4R4IWL6_9GAMM</name>
<accession>A0A4R4IWL6</accession>
<proteinExistence type="predicted"/>
<evidence type="ECO:0000313" key="1">
    <source>
        <dbReference type="EMBL" id="TDB45360.1"/>
    </source>
</evidence>
<reference evidence="1 2" key="1">
    <citation type="journal article" date="2019" name="Int. J. Syst. Evol. Microbiol.">
        <title>Photorhabdus khanii subsp. guanajuatensis subsp. nov., isolated from Heterorhabditis atacamensis, and Photorhabdus luminescens subsp. mexicana subsp. nov., isolated from Heterorhabditis mexicana entomopathogenic nematodes.</title>
        <authorList>
            <person name="Machado R.A.R."/>
            <person name="Bruno P."/>
            <person name="Arce C.C.M."/>
            <person name="Liechti N."/>
            <person name="Kohler A."/>
            <person name="Bernal J."/>
            <person name="Bruggmann R."/>
            <person name="Turlings T.C.J."/>
        </authorList>
    </citation>
    <scope>NUCLEOTIDE SEQUENCE [LARGE SCALE GENOMIC DNA]</scope>
    <source>
        <strain evidence="1 2">MEX20-17</strain>
    </source>
</reference>
<dbReference type="EMBL" id="PUJY01000066">
    <property type="protein sequence ID" value="TDB45360.1"/>
    <property type="molecule type" value="Genomic_DNA"/>
</dbReference>
<organism evidence="1 2">
    <name type="scientific">Photorhabdus khanii subsp. guanajuatensis</name>
    <dbReference type="NCBI Taxonomy" id="2100166"/>
    <lineage>
        <taxon>Bacteria</taxon>
        <taxon>Pseudomonadati</taxon>
        <taxon>Pseudomonadota</taxon>
        <taxon>Gammaproteobacteria</taxon>
        <taxon>Enterobacterales</taxon>
        <taxon>Morganellaceae</taxon>
        <taxon>Photorhabdus</taxon>
    </lineage>
</organism>
<evidence type="ECO:0000313" key="2">
    <source>
        <dbReference type="Proteomes" id="UP000295598"/>
    </source>
</evidence>
<dbReference type="Proteomes" id="UP000295598">
    <property type="component" value="Unassembled WGS sequence"/>
</dbReference>
<gene>
    <name evidence="1" type="ORF">C5467_22045</name>
</gene>
<sequence>MTSAHPVEIVYSELTNIMDPALARMDFTFTDKLCSCCGRIPAEFNAMSVSGLNGYKIPFNHCRACQSFFVSDIAITGIENPQKPKTSQKFGMWSGVGAIIEPGIRTRFLAPPGVVAKLPMYFTDRIHVMTTTMNHHLSLLQTLDLVFPLLYI</sequence>
<protein>
    <submittedName>
        <fullName evidence="1">Uncharacterized protein</fullName>
    </submittedName>
</protein>
<comment type="caution">
    <text evidence="1">The sequence shown here is derived from an EMBL/GenBank/DDBJ whole genome shotgun (WGS) entry which is preliminary data.</text>
</comment>
<dbReference type="AlphaFoldDB" id="A0A4R4IWL6"/>
<dbReference type="RefSeq" id="WP_051477299.1">
    <property type="nucleotide sequence ID" value="NZ_CAWOJO010000066.1"/>
</dbReference>